<dbReference type="FunCoup" id="A0A7N2M2U5">
    <property type="interactions" value="1327"/>
</dbReference>
<protein>
    <recommendedName>
        <fullName evidence="1">G domain-containing protein</fullName>
    </recommendedName>
</protein>
<evidence type="ECO:0000259" key="1">
    <source>
        <dbReference type="Pfam" id="PF01926"/>
    </source>
</evidence>
<dbReference type="InterPro" id="IPR038801">
    <property type="entry name" value="TAF1C"/>
</dbReference>
<proteinExistence type="predicted"/>
<dbReference type="Pfam" id="PF01926">
    <property type="entry name" value="MMR_HSR1"/>
    <property type="match status" value="1"/>
</dbReference>
<dbReference type="InterPro" id="IPR006073">
    <property type="entry name" value="GTP-bd"/>
</dbReference>
<reference evidence="2 3" key="1">
    <citation type="journal article" date="2016" name="G3 (Bethesda)">
        <title>First Draft Assembly and Annotation of the Genome of a California Endemic Oak Quercus lobata Nee (Fagaceae).</title>
        <authorList>
            <person name="Sork V.L."/>
            <person name="Fitz-Gibbon S.T."/>
            <person name="Puiu D."/>
            <person name="Crepeau M."/>
            <person name="Gugger P.F."/>
            <person name="Sherman R."/>
            <person name="Stevens K."/>
            <person name="Langley C.H."/>
            <person name="Pellegrini M."/>
            <person name="Salzberg S.L."/>
        </authorList>
    </citation>
    <scope>NUCLEOTIDE SEQUENCE [LARGE SCALE GENOMIC DNA]</scope>
    <source>
        <strain evidence="2 3">cv. SW786</strain>
    </source>
</reference>
<feature type="domain" description="G" evidence="1">
    <location>
        <begin position="676"/>
        <end position="742"/>
    </location>
</feature>
<reference evidence="2" key="2">
    <citation type="submission" date="2021-01" db="UniProtKB">
        <authorList>
            <consortium name="EnsemblPlants"/>
        </authorList>
    </citation>
    <scope>IDENTIFICATION</scope>
</reference>
<accession>A0A7N2M2U5</accession>
<dbReference type="GO" id="GO:0001650">
    <property type="term" value="C:fibrillar center"/>
    <property type="evidence" value="ECO:0007669"/>
    <property type="project" value="TreeGrafter"/>
</dbReference>
<organism evidence="2 3">
    <name type="scientific">Quercus lobata</name>
    <name type="common">Valley oak</name>
    <dbReference type="NCBI Taxonomy" id="97700"/>
    <lineage>
        <taxon>Eukaryota</taxon>
        <taxon>Viridiplantae</taxon>
        <taxon>Streptophyta</taxon>
        <taxon>Embryophyta</taxon>
        <taxon>Tracheophyta</taxon>
        <taxon>Spermatophyta</taxon>
        <taxon>Magnoliopsida</taxon>
        <taxon>eudicotyledons</taxon>
        <taxon>Gunneridae</taxon>
        <taxon>Pentapetalae</taxon>
        <taxon>rosids</taxon>
        <taxon>fabids</taxon>
        <taxon>Fagales</taxon>
        <taxon>Fagaceae</taxon>
        <taxon>Quercus</taxon>
    </lineage>
</organism>
<evidence type="ECO:0000313" key="3">
    <source>
        <dbReference type="Proteomes" id="UP000594261"/>
    </source>
</evidence>
<sequence length="864" mass="98137">MEVLSDWKSLFPISSVFKPPLLLTDSSSKPILGPLFFNPKPKTLSDLFSSPSLPNPPPFLQTHNLLSFLHLPLSNSLLLFFPTGPNSNLASCFFLSKLTVSTFGAPKTMTFYMNIPEFLVLVPRFLRLVLLCMLVGVHIYPRRVVLLESGALFLFDLESCFRRSRTFNSNARFRGTKLPVSWDADSDSRNCKWLSCEFSWHPRILIVAQSDAVFLVDLRFDGCAVSCLAEVEMLRMYTSLQNERFLTFTMAGSDGFCFALALDSHECQCGSCPVREEILKDDLPEWIDWQHKKELALGFVILNKDLSAMLFELNEFGGFTLIRLMSSRKLESQSYCASWKLKELHTEQFHFKDNSLYIMEDEGYKFPRRFKYVKLDKLSAYLNGRLRLSPAVSVVFNDMSLPASIHEVALRRLWAGLPMELLQLAYSNYSEFLEVLLDQEKVSLEFLVVPDLPQWPPFFLRRPSCHSNKWSHKVQQDDALVGPVLPLPILLTLHEYRNGHSESEEEADVFSLEREISPQCDEIKHVASEMALSDSSCELHGNQAVSHADEREDMWGSSQKPKPFCLYHPVAFKCSSMDHVQDNVFKDEKFDNLIFKVSEKKHVPNGLVETVEPELSWTILPSGSKTSSSSRDEFVEDVTTVTLNGHNERLNVLPQLLELVEFKLREVISRDPTLLVLVVGVPNVGKLALINSIHQIASSRFPVQEKMKRATVSPLPGVTQDIAGCKIAHQPSIYVPDTSGVLVPNIPDIETGLKLALAGSVKYSVVGECIAQYLLAILNTRGTPLYWKHLNNRRLEGIWYDSKEKHEYNLKDLRPKRFKPPNGSNMLYVEDLVIEVQCALYLTLLEYTGNVEDESDLESYRAVV</sequence>
<dbReference type="Gramene" id="QL07p001298:mrna">
    <property type="protein sequence ID" value="QL07p001298:mrna"/>
    <property type="gene ID" value="QL07p001298"/>
</dbReference>
<dbReference type="Proteomes" id="UP000594261">
    <property type="component" value="Chromosome 7"/>
</dbReference>
<dbReference type="PANTHER" id="PTHR15319">
    <property type="entry name" value="TATA BOX-BINDING PROTEIN ASSOCIATED FACTOR RNA POLYMERASE I SUBUNIT C"/>
    <property type="match status" value="1"/>
</dbReference>
<dbReference type="Gene3D" id="3.40.50.300">
    <property type="entry name" value="P-loop containing nucleotide triphosphate hydrolases"/>
    <property type="match status" value="1"/>
</dbReference>
<dbReference type="AlphaFoldDB" id="A0A7N2M2U5"/>
<dbReference type="GO" id="GO:0005525">
    <property type="term" value="F:GTP binding"/>
    <property type="evidence" value="ECO:0007669"/>
    <property type="project" value="InterPro"/>
</dbReference>
<dbReference type="InParanoid" id="A0A7N2M2U5"/>
<dbReference type="EMBL" id="LRBV02000007">
    <property type="status" value="NOT_ANNOTATED_CDS"/>
    <property type="molecule type" value="Genomic_DNA"/>
</dbReference>
<keyword evidence="3" id="KW-1185">Reference proteome</keyword>
<name>A0A7N2M2U5_QUELO</name>
<dbReference type="InterPro" id="IPR027417">
    <property type="entry name" value="P-loop_NTPase"/>
</dbReference>
<dbReference type="EnsemblPlants" id="QL07p001298:mrna">
    <property type="protein sequence ID" value="QL07p001298:mrna"/>
    <property type="gene ID" value="QL07p001298"/>
</dbReference>
<dbReference type="OMA" id="NSAICAW"/>
<evidence type="ECO:0000313" key="2">
    <source>
        <dbReference type="EnsemblPlants" id="QL07p001298:mrna"/>
    </source>
</evidence>
<dbReference type="SUPFAM" id="SSF52540">
    <property type="entry name" value="P-loop containing nucleoside triphosphate hydrolases"/>
    <property type="match status" value="1"/>
</dbReference>
<dbReference type="GO" id="GO:0001164">
    <property type="term" value="F:RNA polymerase I core promoter sequence-specific DNA binding"/>
    <property type="evidence" value="ECO:0007669"/>
    <property type="project" value="TreeGrafter"/>
</dbReference>
<dbReference type="PANTHER" id="PTHR15319:SF1">
    <property type="entry name" value="TATA BOX-BINDING PROTEIN-ASSOCIATED FACTOR RNA POLYMERASE I SUBUNIT C"/>
    <property type="match status" value="1"/>
</dbReference>